<dbReference type="EMBL" id="MGGD01000071">
    <property type="protein sequence ID" value="OGM19361.1"/>
    <property type="molecule type" value="Genomic_DNA"/>
</dbReference>
<gene>
    <name evidence="1" type="ORF">A2771_02580</name>
</gene>
<evidence type="ECO:0000313" key="1">
    <source>
        <dbReference type="EMBL" id="OGM19361.1"/>
    </source>
</evidence>
<sequence length="105" mass="12262">MLSEREIKMSEDRIFHLRSPQIMHKWYCPVHRDQIEEAWTAPICGRVIGAYCPIHGEIRPDSIEMVDDIKKLNTPISLTISMFIHKKCGQEVLLTICQEQMILVK</sequence>
<proteinExistence type="predicted"/>
<reference evidence="1 2" key="1">
    <citation type="journal article" date="2016" name="Nat. Commun.">
        <title>Thousands of microbial genomes shed light on interconnected biogeochemical processes in an aquifer system.</title>
        <authorList>
            <person name="Anantharaman K."/>
            <person name="Brown C.T."/>
            <person name="Hug L.A."/>
            <person name="Sharon I."/>
            <person name="Castelle C.J."/>
            <person name="Probst A.J."/>
            <person name="Thomas B.C."/>
            <person name="Singh A."/>
            <person name="Wilkins M.J."/>
            <person name="Karaoz U."/>
            <person name="Brodie E.L."/>
            <person name="Williams K.H."/>
            <person name="Hubbard S.S."/>
            <person name="Banfield J.F."/>
        </authorList>
    </citation>
    <scope>NUCLEOTIDE SEQUENCE [LARGE SCALE GENOMIC DNA]</scope>
</reference>
<evidence type="ECO:0000313" key="2">
    <source>
        <dbReference type="Proteomes" id="UP000176741"/>
    </source>
</evidence>
<name>A0A1F7XWF9_9BACT</name>
<dbReference type="Proteomes" id="UP000176741">
    <property type="component" value="Unassembled WGS sequence"/>
</dbReference>
<organism evidence="1 2">
    <name type="scientific">Candidatus Woesebacteria bacterium RIFCSPHIGHO2_01_FULL_38_26b</name>
    <dbReference type="NCBI Taxonomy" id="1802491"/>
    <lineage>
        <taxon>Bacteria</taxon>
        <taxon>Candidatus Woeseibacteriota</taxon>
    </lineage>
</organism>
<accession>A0A1F7XWF9</accession>
<protein>
    <submittedName>
        <fullName evidence="1">Uncharacterized protein</fullName>
    </submittedName>
</protein>
<dbReference type="AlphaFoldDB" id="A0A1F7XWF9"/>
<comment type="caution">
    <text evidence="1">The sequence shown here is derived from an EMBL/GenBank/DDBJ whole genome shotgun (WGS) entry which is preliminary data.</text>
</comment>